<dbReference type="AlphaFoldDB" id="A6ZUP9"/>
<organism evidence="1 2">
    <name type="scientific">Saccharomyces cerevisiae (strain YJM789)</name>
    <name type="common">Baker's yeast</name>
    <dbReference type="NCBI Taxonomy" id="307796"/>
    <lineage>
        <taxon>Eukaryota</taxon>
        <taxon>Fungi</taxon>
        <taxon>Dikarya</taxon>
        <taxon>Ascomycota</taxon>
        <taxon>Saccharomycotina</taxon>
        <taxon>Saccharomycetes</taxon>
        <taxon>Saccharomycetales</taxon>
        <taxon>Saccharomycetaceae</taxon>
        <taxon>Saccharomyces</taxon>
    </lineage>
</organism>
<reference evidence="1 2" key="1">
    <citation type="journal article" date="2007" name="Proc. Natl. Acad. Sci. U.S.A.">
        <title>Genome sequencing and comparative analysis of Saccharomyces cerevisiae strain YJM789.</title>
        <authorList>
            <person name="Wei W."/>
            <person name="McCusker J.H."/>
            <person name="Hyman R.W."/>
            <person name="Jones T."/>
            <person name="Ning Y."/>
            <person name="Cao Z."/>
            <person name="Gu Z."/>
            <person name="Bruno D."/>
            <person name="Miranda M."/>
            <person name="Nguyen M."/>
            <person name="Wilhelmy J."/>
            <person name="Komp C."/>
            <person name="Tamse R."/>
            <person name="Wang X."/>
            <person name="Jia P."/>
            <person name="Luedi P."/>
            <person name="Oefner P.J."/>
            <person name="David L."/>
            <person name="Dietrich F.S."/>
            <person name="Li Y."/>
            <person name="Davis R.W."/>
            <person name="Steinmetz L.M."/>
        </authorList>
    </citation>
    <scope>NUCLEOTIDE SEQUENCE [LARGE SCALE GENOMIC DNA]</scope>
    <source>
        <strain evidence="1 2">YJM789</strain>
    </source>
</reference>
<dbReference type="Proteomes" id="UP000007060">
    <property type="component" value="Unassembled WGS sequence"/>
</dbReference>
<sequence>MILSKHVNFTYHTYNLIYNFYPDLTNFGMPGTIYGLQSSLKTMEKHTEIPQSIHHYSPFYQLPLMF</sequence>
<dbReference type="OrthoDB" id="10270668at2759"/>
<evidence type="ECO:0000313" key="1">
    <source>
        <dbReference type="EMBL" id="EDN61826.1"/>
    </source>
</evidence>
<protein>
    <submittedName>
        <fullName evidence="1">Conserved protein</fullName>
    </submittedName>
</protein>
<dbReference type="EMBL" id="AAFW02000100">
    <property type="protein sequence ID" value="EDN61826.1"/>
    <property type="molecule type" value="Genomic_DNA"/>
</dbReference>
<dbReference type="HOGENOM" id="CLU_2833121_0_0_1"/>
<accession>A6ZUP9</accession>
<gene>
    <name evidence="1" type="ORF">SCY_2132</name>
</gene>
<name>A6ZUP9_YEAS7</name>
<comment type="caution">
    <text evidence="1">The sequence shown here is derived from an EMBL/GenBank/DDBJ whole genome shotgun (WGS) entry which is preliminary data.</text>
</comment>
<evidence type="ECO:0000313" key="2">
    <source>
        <dbReference type="Proteomes" id="UP000007060"/>
    </source>
</evidence>
<proteinExistence type="predicted"/>